<dbReference type="PANTHER" id="PTHR47824">
    <property type="entry name" value="UBIQUITIN-LIKE DOMAIN-CONTAINING PROTEIN"/>
    <property type="match status" value="1"/>
</dbReference>
<dbReference type="InterPro" id="IPR036465">
    <property type="entry name" value="vWFA_dom_sf"/>
</dbReference>
<evidence type="ECO:0008006" key="3">
    <source>
        <dbReference type="Google" id="ProtNLM"/>
    </source>
</evidence>
<name>A0ABQ9ED78_TEGGR</name>
<evidence type="ECO:0000313" key="1">
    <source>
        <dbReference type="EMBL" id="KAJ8301410.1"/>
    </source>
</evidence>
<reference evidence="1 2" key="1">
    <citation type="submission" date="2022-12" db="EMBL/GenBank/DDBJ databases">
        <title>Chromosome-level genome of Tegillarca granosa.</title>
        <authorList>
            <person name="Kim J."/>
        </authorList>
    </citation>
    <scope>NUCLEOTIDE SEQUENCE [LARGE SCALE GENOMIC DNA]</scope>
    <source>
        <strain evidence="1">Teg-2019</strain>
        <tissue evidence="1">Adductor muscle</tissue>
    </source>
</reference>
<organism evidence="1 2">
    <name type="scientific">Tegillarca granosa</name>
    <name type="common">Malaysian cockle</name>
    <name type="synonym">Anadara granosa</name>
    <dbReference type="NCBI Taxonomy" id="220873"/>
    <lineage>
        <taxon>Eukaryota</taxon>
        <taxon>Metazoa</taxon>
        <taxon>Spiralia</taxon>
        <taxon>Lophotrochozoa</taxon>
        <taxon>Mollusca</taxon>
        <taxon>Bivalvia</taxon>
        <taxon>Autobranchia</taxon>
        <taxon>Pteriomorphia</taxon>
        <taxon>Arcoida</taxon>
        <taxon>Arcoidea</taxon>
        <taxon>Arcidae</taxon>
        <taxon>Tegillarca</taxon>
    </lineage>
</organism>
<dbReference type="Gene3D" id="3.40.50.410">
    <property type="entry name" value="von Willebrand factor, type A domain"/>
    <property type="match status" value="1"/>
</dbReference>
<accession>A0ABQ9ED78</accession>
<dbReference type="SUPFAM" id="SSF53300">
    <property type="entry name" value="vWA-like"/>
    <property type="match status" value="1"/>
</dbReference>
<protein>
    <recommendedName>
        <fullName evidence="3">VWFA domain-containing protein</fullName>
    </recommendedName>
</protein>
<evidence type="ECO:0000313" key="2">
    <source>
        <dbReference type="Proteomes" id="UP001217089"/>
    </source>
</evidence>
<gene>
    <name evidence="1" type="ORF">KUTeg_020397</name>
</gene>
<dbReference type="CDD" id="cd00198">
    <property type="entry name" value="vWFA"/>
    <property type="match status" value="1"/>
</dbReference>
<dbReference type="Proteomes" id="UP001217089">
    <property type="component" value="Unassembled WGS sequence"/>
</dbReference>
<proteinExistence type="predicted"/>
<dbReference type="PANTHER" id="PTHR47824:SF3">
    <property type="entry name" value="UBIQUITIN-LIKE DOMAIN-CONTAINING PROTEIN"/>
    <property type="match status" value="1"/>
</dbReference>
<comment type="caution">
    <text evidence="1">The sequence shown here is derived from an EMBL/GenBank/DDBJ whole genome shotgun (WGS) entry which is preliminary data.</text>
</comment>
<keyword evidence="2" id="KW-1185">Reference proteome</keyword>
<dbReference type="EMBL" id="JARBDR010000918">
    <property type="protein sequence ID" value="KAJ8301410.1"/>
    <property type="molecule type" value="Genomic_DNA"/>
</dbReference>
<sequence>MATSKVSSAVETLKKAIRGIPISIPLSNSSSNLSGKTTSLASDRRLIEIVFSFDTTGSLFRCLAEIHTRLTDIVQRLQADIPGIRIAIIAHGDYCDTKKYVIQWIDFGATLPELVDFIQKVEKTDGGDRDKCYELVLQRAREVLSWTPGSSRSLVIIGDSDPHSPGYDYGGIAYEINWKAEMAKLQVLNVRRTILMYEFTVLQSIIKEPRIFTKQFLQ</sequence>